<dbReference type="Proteomes" id="UP000537130">
    <property type="component" value="Unassembled WGS sequence"/>
</dbReference>
<keyword evidence="1" id="KW-0732">Signal</keyword>
<sequence length="82" mass="9841">MKRFLIIGLLSWSCLAQAVDWSDCRRGKLDALSLEQALRKGHMLRGYPDRSAMREALRERNDWLWRNCRRYSGKMRDLSIRR</sequence>
<dbReference type="AlphaFoldDB" id="A0A7W4Z6K5"/>
<evidence type="ECO:0008006" key="4">
    <source>
        <dbReference type="Google" id="ProtNLM"/>
    </source>
</evidence>
<proteinExistence type="predicted"/>
<protein>
    <recommendedName>
        <fullName evidence="4">YARHG domain-containing protein</fullName>
    </recommendedName>
</protein>
<feature type="chain" id="PRO_5030981887" description="YARHG domain-containing protein" evidence="1">
    <location>
        <begin position="19"/>
        <end position="82"/>
    </location>
</feature>
<name>A0A7W4Z6K5_9GAMM</name>
<organism evidence="2 3">
    <name type="scientific">Litorivivens lipolytica</name>
    <dbReference type="NCBI Taxonomy" id="1524264"/>
    <lineage>
        <taxon>Bacteria</taxon>
        <taxon>Pseudomonadati</taxon>
        <taxon>Pseudomonadota</taxon>
        <taxon>Gammaproteobacteria</taxon>
        <taxon>Litorivivens</taxon>
    </lineage>
</organism>
<keyword evidence="3" id="KW-1185">Reference proteome</keyword>
<reference evidence="2 3" key="1">
    <citation type="submission" date="2020-08" db="EMBL/GenBank/DDBJ databases">
        <title>Genomic Encyclopedia of Type Strains, Phase III (KMG-III): the genomes of soil and plant-associated and newly described type strains.</title>
        <authorList>
            <person name="Whitman W."/>
        </authorList>
    </citation>
    <scope>NUCLEOTIDE SEQUENCE [LARGE SCALE GENOMIC DNA]</scope>
    <source>
        <strain evidence="2 3">CECT 8654</strain>
    </source>
</reference>
<dbReference type="EMBL" id="JACHWY010000003">
    <property type="protein sequence ID" value="MBB3048302.1"/>
    <property type="molecule type" value="Genomic_DNA"/>
</dbReference>
<dbReference type="RefSeq" id="WP_183411094.1">
    <property type="nucleotide sequence ID" value="NZ_JACHWY010000003.1"/>
</dbReference>
<gene>
    <name evidence="2" type="ORF">FHR99_002576</name>
</gene>
<evidence type="ECO:0000313" key="2">
    <source>
        <dbReference type="EMBL" id="MBB3048302.1"/>
    </source>
</evidence>
<evidence type="ECO:0000256" key="1">
    <source>
        <dbReference type="SAM" id="SignalP"/>
    </source>
</evidence>
<evidence type="ECO:0000313" key="3">
    <source>
        <dbReference type="Proteomes" id="UP000537130"/>
    </source>
</evidence>
<feature type="signal peptide" evidence="1">
    <location>
        <begin position="1"/>
        <end position="18"/>
    </location>
</feature>
<accession>A0A7W4Z6K5</accession>
<comment type="caution">
    <text evidence="2">The sequence shown here is derived from an EMBL/GenBank/DDBJ whole genome shotgun (WGS) entry which is preliminary data.</text>
</comment>